<reference evidence="7 8" key="1">
    <citation type="submission" date="2024-02" db="EMBL/GenBank/DDBJ databases">
        <title>Whole genome sequencing of Parabacteroides sp. AD58.</title>
        <authorList>
            <person name="Chaplin A.V."/>
            <person name="Pikina A.P."/>
            <person name="Sokolova S.R."/>
            <person name="Korostin D.O."/>
            <person name="Efimov B.A."/>
        </authorList>
    </citation>
    <scope>NUCLEOTIDE SEQUENCE [LARGE SCALE GENOMIC DNA]</scope>
    <source>
        <strain evidence="7 8">AD58</strain>
    </source>
</reference>
<evidence type="ECO:0000256" key="4">
    <source>
        <dbReference type="ARBA" id="ARBA00022989"/>
    </source>
</evidence>
<feature type="transmembrane region" description="Helical" evidence="6">
    <location>
        <begin position="439"/>
        <end position="457"/>
    </location>
</feature>
<evidence type="ECO:0000313" key="8">
    <source>
        <dbReference type="Proteomes" id="UP001320603"/>
    </source>
</evidence>
<dbReference type="Proteomes" id="UP001320603">
    <property type="component" value="Chromosome"/>
</dbReference>
<evidence type="ECO:0000256" key="3">
    <source>
        <dbReference type="ARBA" id="ARBA00022692"/>
    </source>
</evidence>
<evidence type="ECO:0000256" key="5">
    <source>
        <dbReference type="ARBA" id="ARBA00023136"/>
    </source>
</evidence>
<dbReference type="InterPro" id="IPR050833">
    <property type="entry name" value="Poly_Biosynth_Transport"/>
</dbReference>
<sequence>MAGGMKRLAKETAVYGLSSIIGRFLNWMLVPMYTRVFTDTGDFGIVTNLYGWVALLLVLLTFGMETGFFRFINKKEETEPMRVYATTMAWVGGLSGAFLILVLLFLRPIAHALSYTAPLEYLGMMLGITAVDAFCCIPFAYLRYAGQAYRFAGIKLLSIFLNIFLNIFFLVICPWLYTRMPETIGWFYRPDYGVGYVFVANVITTGITFLCLLPSMMPGFKARPDGTLLKEMLHYSFPILILGIAGIFNQTADKILFPLLFDDKTEAYRQLGIYGACFKVAVVMVMFIQAFRYAYEPFIFAKNKSEGNTKAYAEAMKYFIIFSLFIFLGVMFYIDIIKYFVGSRYYDGLQVVPIVMLGEFFFGIYFNLSFWYKLIDQTQWGAYFSIIGCASTVAIIILFAPTYGYMACAWASFCCNLLMMLLSYFIGQKKYPIQYDLKSAAIYFSLAAVLYIVGMYLPVPSTAAKLAFRTILLIGFLWFTVRRDLPLTEIPYIGKKLKK</sequence>
<feature type="transmembrane region" description="Helical" evidence="6">
    <location>
        <begin position="83"/>
        <end position="106"/>
    </location>
</feature>
<dbReference type="PANTHER" id="PTHR30250:SF11">
    <property type="entry name" value="O-ANTIGEN TRANSPORTER-RELATED"/>
    <property type="match status" value="1"/>
</dbReference>
<feature type="transmembrane region" description="Helical" evidence="6">
    <location>
        <begin position="12"/>
        <end position="29"/>
    </location>
</feature>
<feature type="transmembrane region" description="Helical" evidence="6">
    <location>
        <begin position="316"/>
        <end position="336"/>
    </location>
</feature>
<feature type="transmembrane region" description="Helical" evidence="6">
    <location>
        <begin position="380"/>
        <end position="403"/>
    </location>
</feature>
<feature type="transmembrane region" description="Helical" evidence="6">
    <location>
        <begin position="197"/>
        <end position="220"/>
    </location>
</feature>
<keyword evidence="2" id="KW-1003">Cell membrane</keyword>
<keyword evidence="5 6" id="KW-0472">Membrane</keyword>
<comment type="subcellular location">
    <subcellularLocation>
        <location evidence="1">Cell membrane</location>
        <topology evidence="1">Multi-pass membrane protein</topology>
    </subcellularLocation>
</comment>
<dbReference type="RefSeq" id="WP_251966593.1">
    <property type="nucleotide sequence ID" value="NZ_CP146284.1"/>
</dbReference>
<gene>
    <name evidence="7" type="ORF">NEE14_011425</name>
</gene>
<evidence type="ECO:0000256" key="2">
    <source>
        <dbReference type="ARBA" id="ARBA00022475"/>
    </source>
</evidence>
<keyword evidence="4 6" id="KW-1133">Transmembrane helix</keyword>
<evidence type="ECO:0000256" key="6">
    <source>
        <dbReference type="SAM" id="Phobius"/>
    </source>
</evidence>
<organism evidence="7 8">
    <name type="scientific">Parabacteroides absconsus</name>
    <dbReference type="NCBI Taxonomy" id="2951805"/>
    <lineage>
        <taxon>Bacteria</taxon>
        <taxon>Pseudomonadati</taxon>
        <taxon>Bacteroidota</taxon>
        <taxon>Bacteroidia</taxon>
        <taxon>Bacteroidales</taxon>
        <taxon>Tannerellaceae</taxon>
        <taxon>Parabacteroides</taxon>
    </lineage>
</organism>
<keyword evidence="3 6" id="KW-0812">Transmembrane</keyword>
<accession>A0ABZ2IHT5</accession>
<feature type="transmembrane region" description="Helical" evidence="6">
    <location>
        <begin position="121"/>
        <end position="144"/>
    </location>
</feature>
<feature type="transmembrane region" description="Helical" evidence="6">
    <location>
        <begin position="156"/>
        <end position="177"/>
    </location>
</feature>
<name>A0ABZ2IHT5_9BACT</name>
<feature type="transmembrane region" description="Helical" evidence="6">
    <location>
        <begin position="271"/>
        <end position="295"/>
    </location>
</feature>
<dbReference type="EMBL" id="CP146284">
    <property type="protein sequence ID" value="WWV65602.1"/>
    <property type="molecule type" value="Genomic_DNA"/>
</dbReference>
<proteinExistence type="predicted"/>
<feature type="transmembrane region" description="Helical" evidence="6">
    <location>
        <begin position="49"/>
        <end position="71"/>
    </location>
</feature>
<feature type="transmembrane region" description="Helical" evidence="6">
    <location>
        <begin position="348"/>
        <end position="368"/>
    </location>
</feature>
<dbReference type="PANTHER" id="PTHR30250">
    <property type="entry name" value="PST FAMILY PREDICTED COLANIC ACID TRANSPORTER"/>
    <property type="match status" value="1"/>
</dbReference>
<feature type="transmembrane region" description="Helical" evidence="6">
    <location>
        <begin position="463"/>
        <end position="481"/>
    </location>
</feature>
<evidence type="ECO:0000256" key="1">
    <source>
        <dbReference type="ARBA" id="ARBA00004651"/>
    </source>
</evidence>
<protein>
    <submittedName>
        <fullName evidence="7">Lipopolysaccharide biosynthesis protein</fullName>
    </submittedName>
</protein>
<feature type="transmembrane region" description="Helical" evidence="6">
    <location>
        <begin position="409"/>
        <end position="427"/>
    </location>
</feature>
<keyword evidence="8" id="KW-1185">Reference proteome</keyword>
<evidence type="ECO:0000313" key="7">
    <source>
        <dbReference type="EMBL" id="WWV65602.1"/>
    </source>
</evidence>
<feature type="transmembrane region" description="Helical" evidence="6">
    <location>
        <begin position="232"/>
        <end position="251"/>
    </location>
</feature>